<reference evidence="11" key="1">
    <citation type="submission" date="2024-02" db="EMBL/GenBank/DDBJ databases">
        <authorList>
            <consortium name="ELIXIR-Norway"/>
            <consortium name="Elixir Norway"/>
        </authorList>
    </citation>
    <scope>NUCLEOTIDE SEQUENCE</scope>
</reference>
<evidence type="ECO:0000256" key="4">
    <source>
        <dbReference type="ARBA" id="ARBA00022692"/>
    </source>
</evidence>
<dbReference type="InterPro" id="IPR004648">
    <property type="entry name" value="Oligpept_transpt"/>
</dbReference>
<evidence type="ECO:0008006" key="13">
    <source>
        <dbReference type="Google" id="ProtNLM"/>
    </source>
</evidence>
<feature type="transmembrane region" description="Helical" evidence="10">
    <location>
        <begin position="239"/>
        <end position="255"/>
    </location>
</feature>
<keyword evidence="6" id="KW-0653">Protein transport</keyword>
<evidence type="ECO:0000256" key="3">
    <source>
        <dbReference type="ARBA" id="ARBA00022448"/>
    </source>
</evidence>
<feature type="transmembrane region" description="Helical" evidence="10">
    <location>
        <begin position="207"/>
        <end position="227"/>
    </location>
</feature>
<evidence type="ECO:0000313" key="12">
    <source>
        <dbReference type="Proteomes" id="UP001497512"/>
    </source>
</evidence>
<keyword evidence="4 10" id="KW-0812">Transmembrane</keyword>
<keyword evidence="8 10" id="KW-0472">Membrane</keyword>
<organism evidence="11 12">
    <name type="scientific">Sphagnum troendelagicum</name>
    <dbReference type="NCBI Taxonomy" id="128251"/>
    <lineage>
        <taxon>Eukaryota</taxon>
        <taxon>Viridiplantae</taxon>
        <taxon>Streptophyta</taxon>
        <taxon>Embryophyta</taxon>
        <taxon>Bryophyta</taxon>
        <taxon>Sphagnophytina</taxon>
        <taxon>Sphagnopsida</taxon>
        <taxon>Sphagnales</taxon>
        <taxon>Sphagnaceae</taxon>
        <taxon>Sphagnum</taxon>
    </lineage>
</organism>
<feature type="transmembrane region" description="Helical" evidence="10">
    <location>
        <begin position="99"/>
        <end position="118"/>
    </location>
</feature>
<accession>A0ABP0UPN2</accession>
<feature type="compositionally biased region" description="Basic and acidic residues" evidence="9">
    <location>
        <begin position="24"/>
        <end position="34"/>
    </location>
</feature>
<evidence type="ECO:0000256" key="8">
    <source>
        <dbReference type="ARBA" id="ARBA00023136"/>
    </source>
</evidence>
<dbReference type="NCBIfam" id="TIGR00727">
    <property type="entry name" value="ISP4_OPT"/>
    <property type="match status" value="1"/>
</dbReference>
<feature type="transmembrane region" description="Helical" evidence="10">
    <location>
        <begin position="683"/>
        <end position="699"/>
    </location>
</feature>
<name>A0ABP0UPN2_9BRYO</name>
<dbReference type="Proteomes" id="UP001497512">
    <property type="component" value="Chromosome 5"/>
</dbReference>
<feature type="compositionally biased region" description="Acidic residues" evidence="9">
    <location>
        <begin position="35"/>
        <end position="44"/>
    </location>
</feature>
<dbReference type="InterPro" id="IPR004813">
    <property type="entry name" value="OPT"/>
</dbReference>
<evidence type="ECO:0000256" key="6">
    <source>
        <dbReference type="ARBA" id="ARBA00022927"/>
    </source>
</evidence>
<feature type="transmembrane region" description="Helical" evidence="10">
    <location>
        <begin position="498"/>
        <end position="522"/>
    </location>
</feature>
<evidence type="ECO:0000313" key="11">
    <source>
        <dbReference type="EMBL" id="CAK9226940.1"/>
    </source>
</evidence>
<keyword evidence="7 10" id="KW-1133">Transmembrane helix</keyword>
<dbReference type="PANTHER" id="PTHR22601">
    <property type="entry name" value="ISP4 LIKE PROTEIN"/>
    <property type="match status" value="1"/>
</dbReference>
<feature type="transmembrane region" description="Helical" evidence="10">
    <location>
        <begin position="124"/>
        <end position="143"/>
    </location>
</feature>
<evidence type="ECO:0000256" key="1">
    <source>
        <dbReference type="ARBA" id="ARBA00004141"/>
    </source>
</evidence>
<feature type="transmembrane region" description="Helical" evidence="10">
    <location>
        <begin position="267"/>
        <end position="294"/>
    </location>
</feature>
<feature type="transmembrane region" description="Helical" evidence="10">
    <location>
        <begin position="416"/>
        <end position="439"/>
    </location>
</feature>
<keyword evidence="3" id="KW-0813">Transport</keyword>
<feature type="transmembrane region" description="Helical" evidence="10">
    <location>
        <begin position="314"/>
        <end position="334"/>
    </location>
</feature>
<evidence type="ECO:0000256" key="10">
    <source>
        <dbReference type="SAM" id="Phobius"/>
    </source>
</evidence>
<feature type="transmembrane region" description="Helical" evidence="10">
    <location>
        <begin position="341"/>
        <end position="364"/>
    </location>
</feature>
<proteinExistence type="inferred from homology"/>
<keyword evidence="12" id="KW-1185">Reference proteome</keyword>
<gene>
    <name evidence="11" type="ORF">CSSPTR1EN2_LOCUS18490</name>
</gene>
<keyword evidence="5" id="KW-0571">Peptide transport</keyword>
<feature type="transmembrane region" description="Helical" evidence="10">
    <location>
        <begin position="584"/>
        <end position="606"/>
    </location>
</feature>
<feature type="region of interest" description="Disordered" evidence="9">
    <location>
        <begin position="1"/>
        <end position="59"/>
    </location>
</feature>
<protein>
    <recommendedName>
        <fullName evidence="13">Oligopeptide transporter</fullName>
    </recommendedName>
</protein>
<comment type="subcellular location">
    <subcellularLocation>
        <location evidence="1">Membrane</location>
        <topology evidence="1">Multi-pass membrane protein</topology>
    </subcellularLocation>
</comment>
<comment type="similarity">
    <text evidence="2">Belongs to the oligopeptide OPT transporter (TC 2.A.67.1) family.</text>
</comment>
<feature type="transmembrane region" description="Helical" evidence="10">
    <location>
        <begin position="656"/>
        <end position="674"/>
    </location>
</feature>
<dbReference type="EMBL" id="OZ019897">
    <property type="protein sequence ID" value="CAK9226940.1"/>
    <property type="molecule type" value="Genomic_DNA"/>
</dbReference>
<dbReference type="Pfam" id="PF03169">
    <property type="entry name" value="OPT"/>
    <property type="match status" value="1"/>
</dbReference>
<evidence type="ECO:0000256" key="5">
    <source>
        <dbReference type="ARBA" id="ARBA00022856"/>
    </source>
</evidence>
<sequence>MGALELGERRHRKEEEEEHENEEDWRTAGKKDPAGEEEQEEEEGYASHGSPTVLNPGEGLEGLKALEQGGNADESPVEQVRLTVPNTDDPSLPVWTFRMWTIGLLVCILLSFFNQFFAFRTEPLTISTIAAQVAALPVGRFMAATLPTRLFRLPFTSWEFSLNPGPFNVKEHVLITIFANAGTAFGNGDAYAVGIVTIIKAFYKRSIGFFPGLLVVITTQVLGYGWAGLMRRFLVDPAHMWWPVNLVQVTIFRTLHEKETGKGLKRIQFFMIAMMAMFAYYVLPGYLFMMLTFFSWVCWAWPHSVTAHQLGSGLYGLGIGAVSFDWAGIEAYLGSPLATPFFAAVNILVGFVIVMYIVTPAVYYGNVYGAKTFPIFSDHLFQSNGQEYDITSVIDSKFELNLTRYEEIGPVHLSTFFAFTYGFGFAGIAATVSHVALFYGKEIWLRSRAALKSTEVDVHTRLMRKYKDIPQWWFLALAAVGMAVSIATVEGYKLQLQLPWWGILLGSGFACFFTLPIGIIAATTNQVPGLNVITEYMMGYILPGKPIANVCFKTYTYISMSQAVSFLQDFKLGHYMKIPPRSMFIVQLVGTIVAAVVNMGVAWWLLTTIENICDVSLLPAGSIWTCPSDRVFFDASVIWGLVGPKRIFGSLGEYSAINWFFLLGFVAPIPIYILHRRYPKVKLFRLINMPILIGATGMMPPATSVNYTSWFIMAFIFNFLIFRYRKNWWVRYNYVLSGALDAGIAFMGVLLYIALGLNNIQISWWGTNYDGCPLATCPTQPGVNITGCPVF</sequence>
<feature type="transmembrane region" description="Helical" evidence="10">
    <location>
        <begin position="472"/>
        <end position="492"/>
    </location>
</feature>
<evidence type="ECO:0000256" key="7">
    <source>
        <dbReference type="ARBA" id="ARBA00022989"/>
    </source>
</evidence>
<dbReference type="NCBIfam" id="TIGR00728">
    <property type="entry name" value="OPT_sfam"/>
    <property type="match status" value="1"/>
</dbReference>
<evidence type="ECO:0000256" key="9">
    <source>
        <dbReference type="SAM" id="MobiDB-lite"/>
    </source>
</evidence>
<feature type="transmembrane region" description="Helical" evidence="10">
    <location>
        <begin position="705"/>
        <end position="722"/>
    </location>
</feature>
<feature type="transmembrane region" description="Helical" evidence="10">
    <location>
        <begin position="734"/>
        <end position="755"/>
    </location>
</feature>
<evidence type="ECO:0000256" key="2">
    <source>
        <dbReference type="ARBA" id="ARBA00005484"/>
    </source>
</evidence>